<dbReference type="InterPro" id="IPR036249">
    <property type="entry name" value="Thioredoxin-like_sf"/>
</dbReference>
<protein>
    <submittedName>
        <fullName evidence="2">TXNDC5</fullName>
    </submittedName>
</protein>
<dbReference type="Pfam" id="PF00085">
    <property type="entry name" value="Thioredoxin"/>
    <property type="match status" value="1"/>
</dbReference>
<dbReference type="PANTHER" id="PTHR45672">
    <property type="entry name" value="PROTEIN DISULFIDE-ISOMERASE C17H9.14C-RELATED"/>
    <property type="match status" value="1"/>
</dbReference>
<accession>A0A8S3UY61</accession>
<dbReference type="OrthoDB" id="71336at2759"/>
<dbReference type="Proteomes" id="UP000683360">
    <property type="component" value="Unassembled WGS sequence"/>
</dbReference>
<keyword evidence="3" id="KW-1185">Reference proteome</keyword>
<evidence type="ECO:0000313" key="3">
    <source>
        <dbReference type="Proteomes" id="UP000683360"/>
    </source>
</evidence>
<proteinExistence type="predicted"/>
<comment type="caution">
    <text evidence="2">The sequence shown here is derived from an EMBL/GenBank/DDBJ whole genome shotgun (WGS) entry which is preliminary data.</text>
</comment>
<sequence length="184" mass="20797">MSAFSLNNTSSSVAIVKRLAPTWNELAKVFNDKEEQEVVIAKVDCTVETALCADNDVTGYPTIKFFSNGKDGAVRYKGGGIWKLYRALLRNSLERLIVQLANSCVVPMKSEAILLCYSSKMDKEKYAGQRDLSSFKEFIKRMVDQKDENAEREEEKVPEKVPTQESEVSVFYTAYKLQKLSQSL</sequence>
<dbReference type="InterPro" id="IPR013766">
    <property type="entry name" value="Thioredoxin_domain"/>
</dbReference>
<dbReference type="GO" id="GO:0003756">
    <property type="term" value="F:protein disulfide isomerase activity"/>
    <property type="evidence" value="ECO:0007669"/>
    <property type="project" value="TreeGrafter"/>
</dbReference>
<dbReference type="Gene3D" id="3.40.30.10">
    <property type="entry name" value="Glutaredoxin"/>
    <property type="match status" value="1"/>
</dbReference>
<dbReference type="SUPFAM" id="SSF52833">
    <property type="entry name" value="Thioredoxin-like"/>
    <property type="match status" value="1"/>
</dbReference>
<dbReference type="EMBL" id="CAJPWZ010002895">
    <property type="protein sequence ID" value="CAG2247296.1"/>
    <property type="molecule type" value="Genomic_DNA"/>
</dbReference>
<dbReference type="GO" id="GO:0006457">
    <property type="term" value="P:protein folding"/>
    <property type="evidence" value="ECO:0007669"/>
    <property type="project" value="TreeGrafter"/>
</dbReference>
<dbReference type="AlphaFoldDB" id="A0A8S3UY61"/>
<evidence type="ECO:0000259" key="1">
    <source>
        <dbReference type="Pfam" id="PF00085"/>
    </source>
</evidence>
<dbReference type="InterPro" id="IPR051063">
    <property type="entry name" value="PDI"/>
</dbReference>
<organism evidence="2 3">
    <name type="scientific">Mytilus edulis</name>
    <name type="common">Blue mussel</name>
    <dbReference type="NCBI Taxonomy" id="6550"/>
    <lineage>
        <taxon>Eukaryota</taxon>
        <taxon>Metazoa</taxon>
        <taxon>Spiralia</taxon>
        <taxon>Lophotrochozoa</taxon>
        <taxon>Mollusca</taxon>
        <taxon>Bivalvia</taxon>
        <taxon>Autobranchia</taxon>
        <taxon>Pteriomorphia</taxon>
        <taxon>Mytilida</taxon>
        <taxon>Mytiloidea</taxon>
        <taxon>Mytilidae</taxon>
        <taxon>Mytilinae</taxon>
        <taxon>Mytilus</taxon>
    </lineage>
</organism>
<gene>
    <name evidence="2" type="ORF">MEDL_59222</name>
</gene>
<reference evidence="2" key="1">
    <citation type="submission" date="2021-03" db="EMBL/GenBank/DDBJ databases">
        <authorList>
            <person name="Bekaert M."/>
        </authorList>
    </citation>
    <scope>NUCLEOTIDE SEQUENCE</scope>
</reference>
<feature type="domain" description="Thioredoxin" evidence="1">
    <location>
        <begin position="17"/>
        <end position="78"/>
    </location>
</feature>
<evidence type="ECO:0000313" key="2">
    <source>
        <dbReference type="EMBL" id="CAG2247296.1"/>
    </source>
</evidence>
<dbReference type="GO" id="GO:0005783">
    <property type="term" value="C:endoplasmic reticulum"/>
    <property type="evidence" value="ECO:0007669"/>
    <property type="project" value="TreeGrafter"/>
</dbReference>
<name>A0A8S3UY61_MYTED</name>